<sequence length="57" mass="6214">MPACSTVSLVARFCGEAEAVRLAKLYLFGDRSEGQMLYAAGARPRRHEDAVIARCQA</sequence>
<organism evidence="1 2">
    <name type="scientific">Thiocapsa roseopersicina</name>
    <dbReference type="NCBI Taxonomy" id="1058"/>
    <lineage>
        <taxon>Bacteria</taxon>
        <taxon>Pseudomonadati</taxon>
        <taxon>Pseudomonadota</taxon>
        <taxon>Gammaproteobacteria</taxon>
        <taxon>Chromatiales</taxon>
        <taxon>Chromatiaceae</taxon>
        <taxon>Thiocapsa</taxon>
    </lineage>
</organism>
<dbReference type="AlphaFoldDB" id="A0A1H2W463"/>
<reference evidence="2" key="1">
    <citation type="submission" date="2016-10" db="EMBL/GenBank/DDBJ databases">
        <authorList>
            <person name="Varghese N."/>
            <person name="Submissions S."/>
        </authorList>
    </citation>
    <scope>NUCLEOTIDE SEQUENCE [LARGE SCALE GENOMIC DNA]</scope>
    <source>
        <strain evidence="2">DSM 217</strain>
    </source>
</reference>
<dbReference type="EMBL" id="FNNZ01000008">
    <property type="protein sequence ID" value="SDW75054.1"/>
    <property type="molecule type" value="Genomic_DNA"/>
</dbReference>
<keyword evidence="2" id="KW-1185">Reference proteome</keyword>
<accession>A0A1H2W463</accession>
<evidence type="ECO:0000313" key="1">
    <source>
        <dbReference type="EMBL" id="SDW75054.1"/>
    </source>
</evidence>
<dbReference type="STRING" id="1058.SAMN05421783_10824"/>
<name>A0A1H2W463_THIRO</name>
<proteinExistence type="predicted"/>
<evidence type="ECO:0000313" key="2">
    <source>
        <dbReference type="Proteomes" id="UP000198816"/>
    </source>
</evidence>
<dbReference type="Proteomes" id="UP000198816">
    <property type="component" value="Unassembled WGS sequence"/>
</dbReference>
<gene>
    <name evidence="1" type="ORF">SAMN05421783_10824</name>
</gene>
<protein>
    <submittedName>
        <fullName evidence="1">Uncharacterized protein</fullName>
    </submittedName>
</protein>